<gene>
    <name evidence="2" type="ORF">AVEN_61283_1</name>
</gene>
<evidence type="ECO:0000313" key="2">
    <source>
        <dbReference type="EMBL" id="GBL92931.1"/>
    </source>
</evidence>
<dbReference type="EMBL" id="BGPR01160182">
    <property type="protein sequence ID" value="GBL92931.1"/>
    <property type="molecule type" value="Genomic_DNA"/>
</dbReference>
<organism evidence="2 3">
    <name type="scientific">Araneus ventricosus</name>
    <name type="common">Orbweaver spider</name>
    <name type="synonym">Epeira ventricosa</name>
    <dbReference type="NCBI Taxonomy" id="182803"/>
    <lineage>
        <taxon>Eukaryota</taxon>
        <taxon>Metazoa</taxon>
        <taxon>Ecdysozoa</taxon>
        <taxon>Arthropoda</taxon>
        <taxon>Chelicerata</taxon>
        <taxon>Arachnida</taxon>
        <taxon>Araneae</taxon>
        <taxon>Araneomorphae</taxon>
        <taxon>Entelegynae</taxon>
        <taxon>Araneoidea</taxon>
        <taxon>Araneidae</taxon>
        <taxon>Araneus</taxon>
    </lineage>
</organism>
<feature type="region of interest" description="Disordered" evidence="1">
    <location>
        <begin position="37"/>
        <end position="69"/>
    </location>
</feature>
<dbReference type="OrthoDB" id="6437568at2759"/>
<keyword evidence="3" id="KW-1185">Reference proteome</keyword>
<name>A0A4Y2BL00_ARAVE</name>
<evidence type="ECO:0000313" key="3">
    <source>
        <dbReference type="Proteomes" id="UP000499080"/>
    </source>
</evidence>
<protein>
    <submittedName>
        <fullName evidence="2">Uncharacterized protein</fullName>
    </submittedName>
</protein>
<dbReference type="AlphaFoldDB" id="A0A4Y2BL00"/>
<accession>A0A4Y2BL00</accession>
<sequence length="95" mass="10821">MVKVGKLMSCYQQMCFAHGLQLAVVGILCKNNIEREEEHQEITSNGSDTDDEDTNDTHEKQGVTVTTTTDPRNLYLSRAEVIPRYNDLLHKVRKV</sequence>
<proteinExistence type="predicted"/>
<comment type="caution">
    <text evidence="2">The sequence shown here is derived from an EMBL/GenBank/DDBJ whole genome shotgun (WGS) entry which is preliminary data.</text>
</comment>
<dbReference type="Proteomes" id="UP000499080">
    <property type="component" value="Unassembled WGS sequence"/>
</dbReference>
<evidence type="ECO:0000256" key="1">
    <source>
        <dbReference type="SAM" id="MobiDB-lite"/>
    </source>
</evidence>
<feature type="non-terminal residue" evidence="2">
    <location>
        <position position="95"/>
    </location>
</feature>
<reference evidence="2 3" key="1">
    <citation type="journal article" date="2019" name="Sci. Rep.">
        <title>Orb-weaving spider Araneus ventricosus genome elucidates the spidroin gene catalogue.</title>
        <authorList>
            <person name="Kono N."/>
            <person name="Nakamura H."/>
            <person name="Ohtoshi R."/>
            <person name="Moran D.A.P."/>
            <person name="Shinohara A."/>
            <person name="Yoshida Y."/>
            <person name="Fujiwara M."/>
            <person name="Mori M."/>
            <person name="Tomita M."/>
            <person name="Arakawa K."/>
        </authorList>
    </citation>
    <scope>NUCLEOTIDE SEQUENCE [LARGE SCALE GENOMIC DNA]</scope>
</reference>